<reference evidence="2 3" key="1">
    <citation type="submission" date="2024-09" db="EMBL/GenBank/DDBJ databases">
        <title>Chromosome-scale assembly of Riccia sorocarpa.</title>
        <authorList>
            <person name="Paukszto L."/>
        </authorList>
    </citation>
    <scope>NUCLEOTIDE SEQUENCE [LARGE SCALE GENOMIC DNA]</scope>
    <source>
        <strain evidence="2">LP-2024</strain>
        <tissue evidence="2">Aerial parts of the thallus</tissue>
    </source>
</reference>
<comment type="caution">
    <text evidence="2">The sequence shown here is derived from an EMBL/GenBank/DDBJ whole genome shotgun (WGS) entry which is preliminary data.</text>
</comment>
<dbReference type="Proteomes" id="UP001633002">
    <property type="component" value="Unassembled WGS sequence"/>
</dbReference>
<dbReference type="AlphaFoldDB" id="A0ABD3HKF9"/>
<protein>
    <submittedName>
        <fullName evidence="2">Uncharacterized protein</fullName>
    </submittedName>
</protein>
<gene>
    <name evidence="2" type="ORF">R1sor_016890</name>
</gene>
<evidence type="ECO:0000256" key="1">
    <source>
        <dbReference type="SAM" id="MobiDB-lite"/>
    </source>
</evidence>
<evidence type="ECO:0000313" key="2">
    <source>
        <dbReference type="EMBL" id="KAL3690581.1"/>
    </source>
</evidence>
<feature type="compositionally biased region" description="Basic residues" evidence="1">
    <location>
        <begin position="15"/>
        <end position="24"/>
    </location>
</feature>
<dbReference type="EMBL" id="JBJQOH010000004">
    <property type="protein sequence ID" value="KAL3690581.1"/>
    <property type="molecule type" value="Genomic_DNA"/>
</dbReference>
<feature type="region of interest" description="Disordered" evidence="1">
    <location>
        <begin position="1"/>
        <end position="58"/>
    </location>
</feature>
<evidence type="ECO:0000313" key="3">
    <source>
        <dbReference type="Proteomes" id="UP001633002"/>
    </source>
</evidence>
<accession>A0ABD3HKF9</accession>
<name>A0ABD3HKF9_9MARC</name>
<organism evidence="2 3">
    <name type="scientific">Riccia sorocarpa</name>
    <dbReference type="NCBI Taxonomy" id="122646"/>
    <lineage>
        <taxon>Eukaryota</taxon>
        <taxon>Viridiplantae</taxon>
        <taxon>Streptophyta</taxon>
        <taxon>Embryophyta</taxon>
        <taxon>Marchantiophyta</taxon>
        <taxon>Marchantiopsida</taxon>
        <taxon>Marchantiidae</taxon>
        <taxon>Marchantiales</taxon>
        <taxon>Ricciaceae</taxon>
        <taxon>Riccia</taxon>
    </lineage>
</organism>
<sequence length="303" mass="34197">MSAPVMPKLQDCGRITRKASRGRRRESYANTPPHATPPLVAVEVESSSEEDDRFSFGNETSYAKPLSVALSPSKKNKQPFAKLKTLKQMETSHIDLEKKEIRRKAVQRCRVSPQPVVIPLKHWSKIHQSGELIKSIDLVTLADLGDYDELLNINCIVYIGLSHFQVAFRSGALWEAEHQLFQKVSKMETKGKHGKNGDGESQLTMSLKLFPEVVSDDRRLSIILRVLEDAITLDQVKVECATANTLCTMSGCFYEQVGVDTWEEAKEKLPEYANKRSTNIMICLRKFAYIYLLLSFHASHGCP</sequence>
<proteinExistence type="predicted"/>
<keyword evidence="3" id="KW-1185">Reference proteome</keyword>